<dbReference type="SMART" id="SM00717">
    <property type="entry name" value="SANT"/>
    <property type="match status" value="1"/>
</dbReference>
<keyword evidence="2" id="KW-0805">Transcription regulation</keyword>
<reference evidence="6 7" key="1">
    <citation type="journal article" date="2014" name="Agronomy (Basel)">
        <title>A Draft Genome Sequence for Ensete ventricosum, the Drought-Tolerant Tree Against Hunger.</title>
        <authorList>
            <person name="Harrison J."/>
            <person name="Moore K.A."/>
            <person name="Paszkiewicz K."/>
            <person name="Jones T."/>
            <person name="Grant M."/>
            <person name="Ambacheew D."/>
            <person name="Muzemil S."/>
            <person name="Studholme D.J."/>
        </authorList>
    </citation>
    <scope>NUCLEOTIDE SEQUENCE [LARGE SCALE GENOMIC DNA]</scope>
</reference>
<feature type="domain" description="Myb-like" evidence="5">
    <location>
        <begin position="8"/>
        <end position="56"/>
    </location>
</feature>
<protein>
    <recommendedName>
        <fullName evidence="5">Myb-like domain-containing protein</fullName>
    </recommendedName>
</protein>
<name>A0A426ZPN9_ENSVE</name>
<evidence type="ECO:0000313" key="6">
    <source>
        <dbReference type="EMBL" id="RRT65938.1"/>
    </source>
</evidence>
<evidence type="ECO:0000259" key="5">
    <source>
        <dbReference type="PROSITE" id="PS50090"/>
    </source>
</evidence>
<evidence type="ECO:0000313" key="7">
    <source>
        <dbReference type="Proteomes" id="UP000287651"/>
    </source>
</evidence>
<dbReference type="CDD" id="cd00167">
    <property type="entry name" value="SANT"/>
    <property type="match status" value="1"/>
</dbReference>
<keyword evidence="4" id="KW-0539">Nucleus</keyword>
<dbReference type="Gene3D" id="1.10.10.60">
    <property type="entry name" value="Homeodomain-like"/>
    <property type="match status" value="1"/>
</dbReference>
<evidence type="ECO:0000256" key="2">
    <source>
        <dbReference type="ARBA" id="ARBA00023015"/>
    </source>
</evidence>
<dbReference type="InterPro" id="IPR001005">
    <property type="entry name" value="SANT/Myb"/>
</dbReference>
<proteinExistence type="predicted"/>
<dbReference type="AlphaFoldDB" id="A0A426ZPN9"/>
<dbReference type="Proteomes" id="UP000287651">
    <property type="component" value="Unassembled WGS sequence"/>
</dbReference>
<sequence length="126" mass="14039">MMSSSVSSSWTAKQNKMFENALAVYDKETPERWQDVARAVGGKTVEEVKRHYELLVADIRRIEKGHMPYASYLSSGRRVHHPSPQRCGYCNVPLLVAGTLGGLAAWVPDEAVVSVPLDIDQHSTDR</sequence>
<dbReference type="GO" id="GO:0003700">
    <property type="term" value="F:DNA-binding transcription factor activity"/>
    <property type="evidence" value="ECO:0007669"/>
    <property type="project" value="InterPro"/>
</dbReference>
<organism evidence="6 7">
    <name type="scientific">Ensete ventricosum</name>
    <name type="common">Abyssinian banana</name>
    <name type="synonym">Musa ensete</name>
    <dbReference type="NCBI Taxonomy" id="4639"/>
    <lineage>
        <taxon>Eukaryota</taxon>
        <taxon>Viridiplantae</taxon>
        <taxon>Streptophyta</taxon>
        <taxon>Embryophyta</taxon>
        <taxon>Tracheophyta</taxon>
        <taxon>Spermatophyta</taxon>
        <taxon>Magnoliopsida</taxon>
        <taxon>Liliopsida</taxon>
        <taxon>Zingiberales</taxon>
        <taxon>Musaceae</taxon>
        <taxon>Ensete</taxon>
    </lineage>
</organism>
<dbReference type="FunFam" id="1.10.10.60:FF:000154">
    <property type="entry name" value="Transcription factor SRM1"/>
    <property type="match status" value="1"/>
</dbReference>
<dbReference type="SUPFAM" id="SSF46689">
    <property type="entry name" value="Homeodomain-like"/>
    <property type="match status" value="1"/>
</dbReference>
<comment type="subcellular location">
    <subcellularLocation>
        <location evidence="1">Nucleus</location>
    </subcellularLocation>
</comment>
<dbReference type="InterPro" id="IPR009057">
    <property type="entry name" value="Homeodomain-like_sf"/>
</dbReference>
<evidence type="ECO:0000256" key="3">
    <source>
        <dbReference type="ARBA" id="ARBA00023163"/>
    </source>
</evidence>
<accession>A0A426ZPN9</accession>
<evidence type="ECO:0000256" key="4">
    <source>
        <dbReference type="ARBA" id="ARBA00023242"/>
    </source>
</evidence>
<keyword evidence="3" id="KW-0804">Transcription</keyword>
<dbReference type="GO" id="GO:0005634">
    <property type="term" value="C:nucleus"/>
    <property type="evidence" value="ECO:0007669"/>
    <property type="project" value="UniProtKB-SubCell"/>
</dbReference>
<dbReference type="PROSITE" id="PS50090">
    <property type="entry name" value="MYB_LIKE"/>
    <property type="match status" value="1"/>
</dbReference>
<dbReference type="EMBL" id="AMZH03005626">
    <property type="protein sequence ID" value="RRT65938.1"/>
    <property type="molecule type" value="Genomic_DNA"/>
</dbReference>
<dbReference type="Pfam" id="PF23082">
    <property type="entry name" value="Myb_DNA-binding_2"/>
    <property type="match status" value="1"/>
</dbReference>
<dbReference type="PANTHER" id="PTHR43952">
    <property type="entry name" value="MYB FAMILY TRANSCRIPTION FACTOR-RELATED"/>
    <property type="match status" value="1"/>
</dbReference>
<comment type="caution">
    <text evidence="6">The sequence shown here is derived from an EMBL/GenBank/DDBJ whole genome shotgun (WGS) entry which is preliminary data.</text>
</comment>
<gene>
    <name evidence="6" type="ORF">B296_00040628</name>
</gene>
<dbReference type="InterPro" id="IPR044636">
    <property type="entry name" value="RADIALIS-like"/>
</dbReference>
<evidence type="ECO:0000256" key="1">
    <source>
        <dbReference type="ARBA" id="ARBA00004123"/>
    </source>
</evidence>
<dbReference type="PANTHER" id="PTHR43952:SF72">
    <property type="entry name" value="MYB-LIKE DOMAIN-CONTAINING PROTEIN"/>
    <property type="match status" value="1"/>
</dbReference>